<dbReference type="InParanoid" id="D6Z503"/>
<protein>
    <submittedName>
        <fullName evidence="1">Uncharacterized protein</fullName>
    </submittedName>
</protein>
<dbReference type="KEGG" id="dak:DaAHT2_1948"/>
<evidence type="ECO:0000313" key="2">
    <source>
        <dbReference type="Proteomes" id="UP000001508"/>
    </source>
</evidence>
<reference evidence="2" key="1">
    <citation type="submission" date="2010-02" db="EMBL/GenBank/DDBJ databases">
        <title>Complete sequence of Desulfurivibrio alkaliphilus AHT2.</title>
        <authorList>
            <consortium name="US DOE Joint Genome Institute"/>
            <person name="Pitluck S."/>
            <person name="Chertkov O."/>
            <person name="Detter J.C."/>
            <person name="Han C."/>
            <person name="Tapia R."/>
            <person name="Larimer F."/>
            <person name="Land M."/>
            <person name="Hauser L."/>
            <person name="Kyrpides N."/>
            <person name="Mikhailova N."/>
            <person name="Sorokin D.Y."/>
            <person name="Muyzer G."/>
            <person name="Woyke T."/>
        </authorList>
    </citation>
    <scope>NUCLEOTIDE SEQUENCE [LARGE SCALE GENOMIC DNA]</scope>
    <source>
        <strain evidence="2">DSM 19089 / UNIQEM U267 / AHT2</strain>
    </source>
</reference>
<sequence length="102" mass="11970">MALISIDNIGKQVRQRLNKMTPPAGLEILTYKRNRGLAVFKQEDGTLQVREWGYEENAFTTTMDELPRLLKVIAKREFPRSRKVRFYQLESPEEAGREMKKL</sequence>
<organism evidence="1 2">
    <name type="scientific">Desulfurivibrio alkaliphilus (strain DSM 19089 / UNIQEM U267 / AHT2)</name>
    <dbReference type="NCBI Taxonomy" id="589865"/>
    <lineage>
        <taxon>Bacteria</taxon>
        <taxon>Pseudomonadati</taxon>
        <taxon>Thermodesulfobacteriota</taxon>
        <taxon>Desulfobulbia</taxon>
        <taxon>Desulfobulbales</taxon>
        <taxon>Desulfobulbaceae</taxon>
        <taxon>Desulfurivibrio</taxon>
    </lineage>
</organism>
<name>D6Z503_DESAT</name>
<keyword evidence="2" id="KW-1185">Reference proteome</keyword>
<accession>D6Z503</accession>
<gene>
    <name evidence="1" type="ordered locus">DaAHT2_1948</name>
</gene>
<dbReference type="Proteomes" id="UP000001508">
    <property type="component" value="Chromosome"/>
</dbReference>
<evidence type="ECO:0000313" key="1">
    <source>
        <dbReference type="EMBL" id="ADH86628.1"/>
    </source>
</evidence>
<dbReference type="OrthoDB" id="2083258at2"/>
<proteinExistence type="predicted"/>
<dbReference type="HOGENOM" id="CLU_174016_0_0_7"/>
<dbReference type="AlphaFoldDB" id="D6Z503"/>
<dbReference type="EMBL" id="CP001940">
    <property type="protein sequence ID" value="ADH86628.1"/>
    <property type="molecule type" value="Genomic_DNA"/>
</dbReference>